<keyword evidence="2" id="KW-1185">Reference proteome</keyword>
<proteinExistence type="predicted"/>
<name>A0ABU1SY03_9HYPH</name>
<evidence type="ECO:0000313" key="1">
    <source>
        <dbReference type="EMBL" id="MDR6903851.1"/>
    </source>
</evidence>
<reference evidence="1 2" key="1">
    <citation type="submission" date="2023-07" db="EMBL/GenBank/DDBJ databases">
        <title>Sorghum-associated microbial communities from plants grown in Nebraska, USA.</title>
        <authorList>
            <person name="Schachtman D."/>
        </authorList>
    </citation>
    <scope>NUCLEOTIDE SEQUENCE [LARGE SCALE GENOMIC DNA]</scope>
    <source>
        <strain evidence="1 2">3199</strain>
    </source>
</reference>
<dbReference type="Proteomes" id="UP001250791">
    <property type="component" value="Unassembled WGS sequence"/>
</dbReference>
<evidence type="ECO:0000313" key="2">
    <source>
        <dbReference type="Proteomes" id="UP001250791"/>
    </source>
</evidence>
<organism evidence="1 2">
    <name type="scientific">Rhizobium miluonense</name>
    <dbReference type="NCBI Taxonomy" id="411945"/>
    <lineage>
        <taxon>Bacteria</taxon>
        <taxon>Pseudomonadati</taxon>
        <taxon>Pseudomonadota</taxon>
        <taxon>Alphaproteobacteria</taxon>
        <taxon>Hyphomicrobiales</taxon>
        <taxon>Rhizobiaceae</taxon>
        <taxon>Rhizobium/Agrobacterium group</taxon>
        <taxon>Rhizobium</taxon>
    </lineage>
</organism>
<protein>
    <recommendedName>
        <fullName evidence="3">Phage integrase, N-terminal SAM-like domain</fullName>
    </recommendedName>
</protein>
<gene>
    <name evidence="1" type="ORF">J2W52_005484</name>
</gene>
<evidence type="ECO:0008006" key="3">
    <source>
        <dbReference type="Google" id="ProtNLM"/>
    </source>
</evidence>
<dbReference type="RefSeq" id="WP_310235443.1">
    <property type="nucleotide sequence ID" value="NZ_JAVDUP010000010.1"/>
</dbReference>
<comment type="caution">
    <text evidence="1">The sequence shown here is derived from an EMBL/GenBank/DDBJ whole genome shotgun (WGS) entry which is preliminary data.</text>
</comment>
<sequence length="130" mass="14421">MPIINIRNAALPPSARGLVAVGSLGVPRFWATIWSDVLNPRLEPSSRQKYLTAIDRFYEAVCEQHGTDCLDRLIAEADGDALEECLLGFFAQLRNEAVVENADKSSTWKFALDFATEILGSPARSEVRRI</sequence>
<dbReference type="EMBL" id="JAVDUP010000010">
    <property type="protein sequence ID" value="MDR6903851.1"/>
    <property type="molecule type" value="Genomic_DNA"/>
</dbReference>
<accession>A0ABU1SY03</accession>